<organism evidence="2 3">
    <name type="scientific">Necator americanus</name>
    <name type="common">Human hookworm</name>
    <dbReference type="NCBI Taxonomy" id="51031"/>
    <lineage>
        <taxon>Eukaryota</taxon>
        <taxon>Metazoa</taxon>
        <taxon>Ecdysozoa</taxon>
        <taxon>Nematoda</taxon>
        <taxon>Chromadorea</taxon>
        <taxon>Rhabditida</taxon>
        <taxon>Rhabditina</taxon>
        <taxon>Rhabditomorpha</taxon>
        <taxon>Strongyloidea</taxon>
        <taxon>Ancylostomatidae</taxon>
        <taxon>Bunostominae</taxon>
        <taxon>Necator</taxon>
    </lineage>
</organism>
<feature type="region of interest" description="Disordered" evidence="1">
    <location>
        <begin position="1"/>
        <end position="75"/>
    </location>
</feature>
<evidence type="ECO:0000313" key="3">
    <source>
        <dbReference type="Proteomes" id="UP000053676"/>
    </source>
</evidence>
<evidence type="ECO:0000256" key="1">
    <source>
        <dbReference type="SAM" id="MobiDB-lite"/>
    </source>
</evidence>
<reference evidence="3" key="1">
    <citation type="journal article" date="2014" name="Nat. Genet.">
        <title>Genome of the human hookworm Necator americanus.</title>
        <authorList>
            <person name="Tang Y.T."/>
            <person name="Gao X."/>
            <person name="Rosa B.A."/>
            <person name="Abubucker S."/>
            <person name="Hallsworth-Pepin K."/>
            <person name="Martin J."/>
            <person name="Tyagi R."/>
            <person name="Heizer E."/>
            <person name="Zhang X."/>
            <person name="Bhonagiri-Palsikar V."/>
            <person name="Minx P."/>
            <person name="Warren W.C."/>
            <person name="Wang Q."/>
            <person name="Zhan B."/>
            <person name="Hotez P.J."/>
            <person name="Sternberg P.W."/>
            <person name="Dougall A."/>
            <person name="Gaze S.T."/>
            <person name="Mulvenna J."/>
            <person name="Sotillo J."/>
            <person name="Ranganathan S."/>
            <person name="Rabelo E.M."/>
            <person name="Wilson R.K."/>
            <person name="Felgner P.L."/>
            <person name="Bethony J."/>
            <person name="Hawdon J.M."/>
            <person name="Gasser R.B."/>
            <person name="Loukas A."/>
            <person name="Mitreva M."/>
        </authorList>
    </citation>
    <scope>NUCLEOTIDE SEQUENCE [LARGE SCALE GENOMIC DNA]</scope>
</reference>
<proteinExistence type="predicted"/>
<gene>
    <name evidence="2" type="ORF">NECAME_12730</name>
</gene>
<dbReference type="KEGG" id="nai:NECAME_12730"/>
<dbReference type="AlphaFoldDB" id="W2T0S6"/>
<feature type="compositionally biased region" description="Basic residues" evidence="1">
    <location>
        <begin position="52"/>
        <end position="63"/>
    </location>
</feature>
<evidence type="ECO:0000313" key="2">
    <source>
        <dbReference type="EMBL" id="ETN74831.1"/>
    </source>
</evidence>
<feature type="non-terminal residue" evidence="2">
    <location>
        <position position="75"/>
    </location>
</feature>
<keyword evidence="3" id="KW-1185">Reference proteome</keyword>
<accession>W2T0S6</accession>
<dbReference type="EMBL" id="KI660333">
    <property type="protein sequence ID" value="ETN74831.1"/>
    <property type="molecule type" value="Genomic_DNA"/>
</dbReference>
<protein>
    <submittedName>
        <fullName evidence="2">Uncharacterized protein</fullName>
    </submittedName>
</protein>
<dbReference type="Proteomes" id="UP000053676">
    <property type="component" value="Unassembled WGS sequence"/>
</dbReference>
<feature type="compositionally biased region" description="Basic and acidic residues" evidence="1">
    <location>
        <begin position="7"/>
        <end position="44"/>
    </location>
</feature>
<name>W2T0S6_NECAM</name>
<sequence>MLNDIDGIVKSKKDVEENMKNKNAEGRKRRGGDAKRRMTDEARVICEVPPPRHGHRHHSRHRAKGEPPSRSRSTA</sequence>